<dbReference type="Gene3D" id="2.60.120.10">
    <property type="entry name" value="Jelly Rolls"/>
    <property type="match status" value="1"/>
</dbReference>
<dbReference type="Proteomes" id="UP000254051">
    <property type="component" value="Unassembled WGS sequence"/>
</dbReference>
<dbReference type="InterPro" id="IPR013096">
    <property type="entry name" value="Cupin_2"/>
</dbReference>
<dbReference type="Pfam" id="PF07883">
    <property type="entry name" value="Cupin_2"/>
    <property type="match status" value="1"/>
</dbReference>
<feature type="domain" description="Cupin type-2" evidence="1">
    <location>
        <begin position="56"/>
        <end position="131"/>
    </location>
</feature>
<dbReference type="InterPro" id="IPR011051">
    <property type="entry name" value="RmlC_Cupin_sf"/>
</dbReference>
<sequence>MSRYNENRRGCGNQTVESCQQDHGPYPYVTNISQATGRNQNYRTTLWTGCHLQLTLMSIPVCGEIGLEIHPDTDQFLRIEQGNGVALMGNRKEQLDFQQCIAADDVIFVPAGTWHNVVNKGRCPLKLYSIYAPPHHPHGTVHKTKADADRLGD</sequence>
<gene>
    <name evidence="2" type="ORF">SAMN05216529_102163</name>
</gene>
<dbReference type="AlphaFoldDB" id="A0A316A0M3"/>
<dbReference type="InterPro" id="IPR052538">
    <property type="entry name" value="Flavonoid_dioxygenase-like"/>
</dbReference>
<dbReference type="OrthoDB" id="3231985at2"/>
<dbReference type="InterPro" id="IPR014710">
    <property type="entry name" value="RmlC-like_jellyroll"/>
</dbReference>
<keyword evidence="3" id="KW-1185">Reference proteome</keyword>
<evidence type="ECO:0000259" key="1">
    <source>
        <dbReference type="Pfam" id="PF07883"/>
    </source>
</evidence>
<evidence type="ECO:0000313" key="2">
    <source>
        <dbReference type="EMBL" id="SUQ12947.1"/>
    </source>
</evidence>
<evidence type="ECO:0000313" key="3">
    <source>
        <dbReference type="Proteomes" id="UP000254051"/>
    </source>
</evidence>
<dbReference type="EMBL" id="UHJJ01000002">
    <property type="protein sequence ID" value="SUQ12947.1"/>
    <property type="molecule type" value="Genomic_DNA"/>
</dbReference>
<dbReference type="CDD" id="cd02223">
    <property type="entry name" value="cupin_Bh2720-like"/>
    <property type="match status" value="1"/>
</dbReference>
<dbReference type="GO" id="GO:0016853">
    <property type="term" value="F:isomerase activity"/>
    <property type="evidence" value="ECO:0007669"/>
    <property type="project" value="UniProtKB-KW"/>
</dbReference>
<dbReference type="SUPFAM" id="SSF51182">
    <property type="entry name" value="RmlC-like cupins"/>
    <property type="match status" value="1"/>
</dbReference>
<name>A0A316A0M3_9FIRM</name>
<dbReference type="PANTHER" id="PTHR43346">
    <property type="entry name" value="LIGAND BINDING DOMAIN PROTEIN, PUTATIVE (AFU_ORTHOLOGUE AFUA_6G14370)-RELATED"/>
    <property type="match status" value="1"/>
</dbReference>
<dbReference type="PANTHER" id="PTHR43346:SF1">
    <property type="entry name" value="QUERCETIN 2,3-DIOXYGENASE-RELATED"/>
    <property type="match status" value="1"/>
</dbReference>
<dbReference type="RefSeq" id="WP_018214002.1">
    <property type="nucleotide sequence ID" value="NZ_QGDS01000002.1"/>
</dbReference>
<reference evidence="3" key="1">
    <citation type="submission" date="2017-07" db="EMBL/GenBank/DDBJ databases">
        <authorList>
            <person name="Varghese N."/>
            <person name="Submissions S."/>
        </authorList>
    </citation>
    <scope>NUCLEOTIDE SEQUENCE [LARGE SCALE GENOMIC DNA]</scope>
    <source>
        <strain evidence="3">NLAE-zl-C134</strain>
    </source>
</reference>
<accession>A0A316A0M3</accession>
<keyword evidence="2" id="KW-0413">Isomerase</keyword>
<organism evidence="2 3">
    <name type="scientific">Faecalicatena contorta</name>
    <dbReference type="NCBI Taxonomy" id="39482"/>
    <lineage>
        <taxon>Bacteria</taxon>
        <taxon>Bacillati</taxon>
        <taxon>Bacillota</taxon>
        <taxon>Clostridia</taxon>
        <taxon>Lachnospirales</taxon>
        <taxon>Lachnospiraceae</taxon>
        <taxon>Faecalicatena</taxon>
    </lineage>
</organism>
<protein>
    <submittedName>
        <fullName evidence="2">Mannose-6-phosphate isomerase, cupin superfamily</fullName>
    </submittedName>
</protein>
<proteinExistence type="predicted"/>